<evidence type="ECO:0000256" key="2">
    <source>
        <dbReference type="SAM" id="MobiDB-lite"/>
    </source>
</evidence>
<evidence type="ECO:0000259" key="3">
    <source>
        <dbReference type="PROSITE" id="PS51140"/>
    </source>
</evidence>
<dbReference type="GO" id="GO:0006511">
    <property type="term" value="P:ubiquitin-dependent protein catabolic process"/>
    <property type="evidence" value="ECO:0007669"/>
    <property type="project" value="TreeGrafter"/>
</dbReference>
<feature type="compositionally biased region" description="Polar residues" evidence="2">
    <location>
        <begin position="63"/>
        <end position="74"/>
    </location>
</feature>
<gene>
    <name evidence="4" type="ORF">CAS74_001269</name>
</gene>
<dbReference type="GO" id="GO:0005737">
    <property type="term" value="C:cytoplasm"/>
    <property type="evidence" value="ECO:0007669"/>
    <property type="project" value="TreeGrafter"/>
</dbReference>
<protein>
    <recommendedName>
        <fullName evidence="3">CUE domain-containing protein</fullName>
    </recommendedName>
</protein>
<feature type="region of interest" description="Disordered" evidence="2">
    <location>
        <begin position="263"/>
        <end position="316"/>
    </location>
</feature>
<dbReference type="AlphaFoldDB" id="A0A1Z8JQT7"/>
<keyword evidence="1" id="KW-0833">Ubl conjugation pathway</keyword>
<dbReference type="EMBL" id="NHMM01000002">
    <property type="protein sequence ID" value="OUT22968.1"/>
    <property type="molecule type" value="Genomic_DNA"/>
</dbReference>
<dbReference type="InterPro" id="IPR009060">
    <property type="entry name" value="UBA-like_sf"/>
</dbReference>
<feature type="compositionally biased region" description="Polar residues" evidence="2">
    <location>
        <begin position="20"/>
        <end position="35"/>
    </location>
</feature>
<feature type="compositionally biased region" description="Acidic residues" evidence="2">
    <location>
        <begin position="421"/>
        <end position="432"/>
    </location>
</feature>
<evidence type="ECO:0000313" key="5">
    <source>
        <dbReference type="Proteomes" id="UP000195871"/>
    </source>
</evidence>
<dbReference type="SUPFAM" id="SSF46934">
    <property type="entry name" value="UBA-like"/>
    <property type="match status" value="1"/>
</dbReference>
<dbReference type="Pfam" id="PF02845">
    <property type="entry name" value="CUE"/>
    <property type="match status" value="1"/>
</dbReference>
<proteinExistence type="predicted"/>
<sequence length="441" mass="47976">MLPELNNVSAEPLGEGEMTNIIQPQESIKSNNSTKTKPEYDSNSHNEVQSQGQGSSASGSASMETPAQFSTNPRGNLHPTVSAGSNASRDSKIQETHTNDSDTPPMPPRPSTLSPRSATISHLKDIFPNIDLKYIKMALIASEGRLESASNALLFLSDPQSGIEVPITLNSYPQQPPSLQSDEKLARRLARSYQFHKPQTHSNKKLPPIPPAKPKSMREGDRKFLDLGDYSQDDVLDTLERNINDAKQTIGSWFSSVAKKLQDNDDDIDVGGGSGNYGNDGLYSNNHNPNLRRQSSQSPYQQHNPQQRSSTETYPLRNKIKLNSAIESADDNDDATAAAAASAVVDNDDDAPRLPPRLKKNLYSAVRITDSSLEPPDVKAGASVPSSTQSSKPLAAQSSNNNKKWNPAKETVTEPANDAFLVEDSEDDEDDNINSGSTRKE</sequence>
<name>A0A1Z8JQT7_PICKU</name>
<feature type="region of interest" description="Disordered" evidence="2">
    <location>
        <begin position="369"/>
        <end position="441"/>
    </location>
</feature>
<evidence type="ECO:0000313" key="4">
    <source>
        <dbReference type="EMBL" id="OUT22968.1"/>
    </source>
</evidence>
<feature type="region of interest" description="Disordered" evidence="2">
    <location>
        <begin position="195"/>
        <end position="219"/>
    </location>
</feature>
<dbReference type="Proteomes" id="UP000195871">
    <property type="component" value="Unassembled WGS sequence"/>
</dbReference>
<feature type="compositionally biased region" description="Low complexity" evidence="2">
    <location>
        <begin position="49"/>
        <end position="62"/>
    </location>
</feature>
<feature type="compositionally biased region" description="Polar residues" evidence="2">
    <location>
        <begin position="287"/>
        <end position="313"/>
    </location>
</feature>
<dbReference type="Gene3D" id="1.10.8.10">
    <property type="entry name" value="DNA helicase RuvA subunit, C-terminal domain"/>
    <property type="match status" value="1"/>
</dbReference>
<feature type="compositionally biased region" description="Polar residues" evidence="2">
    <location>
        <begin position="384"/>
        <end position="404"/>
    </location>
</feature>
<dbReference type="PANTHER" id="PTHR16461">
    <property type="entry name" value="TOLL-INTERACTING PROTEIN"/>
    <property type="match status" value="1"/>
</dbReference>
<dbReference type="SMART" id="SM00546">
    <property type="entry name" value="CUE"/>
    <property type="match status" value="1"/>
</dbReference>
<accession>A0A1Z8JQT7</accession>
<dbReference type="GO" id="GO:0043130">
    <property type="term" value="F:ubiquitin binding"/>
    <property type="evidence" value="ECO:0007669"/>
    <property type="project" value="InterPro"/>
</dbReference>
<organism evidence="4 5">
    <name type="scientific">Pichia kudriavzevii</name>
    <name type="common">Yeast</name>
    <name type="synonym">Issatchenkia orientalis</name>
    <dbReference type="NCBI Taxonomy" id="4909"/>
    <lineage>
        <taxon>Eukaryota</taxon>
        <taxon>Fungi</taxon>
        <taxon>Dikarya</taxon>
        <taxon>Ascomycota</taxon>
        <taxon>Saccharomycotina</taxon>
        <taxon>Pichiomycetes</taxon>
        <taxon>Pichiales</taxon>
        <taxon>Pichiaceae</taxon>
        <taxon>Pichia</taxon>
    </lineage>
</organism>
<dbReference type="PANTHER" id="PTHR16461:SF5">
    <property type="entry name" value="TOLL-INTERACTING PROTEIN"/>
    <property type="match status" value="1"/>
</dbReference>
<feature type="domain" description="CUE" evidence="3">
    <location>
        <begin position="115"/>
        <end position="158"/>
    </location>
</feature>
<evidence type="ECO:0000256" key="1">
    <source>
        <dbReference type="ARBA" id="ARBA00022786"/>
    </source>
</evidence>
<dbReference type="InterPro" id="IPR003892">
    <property type="entry name" value="CUE"/>
</dbReference>
<reference evidence="4 5" key="1">
    <citation type="submission" date="2017-05" db="EMBL/GenBank/DDBJ databases">
        <title>The Genome Sequence of Candida krusei Ckrusei653.</title>
        <authorList>
            <person name="Cuomo C."/>
            <person name="Forche A."/>
            <person name="Young S."/>
            <person name="Abouelleil A."/>
            <person name="Cao P."/>
            <person name="Chapman S."/>
            <person name="Cusick C."/>
            <person name="Shea T."/>
            <person name="Nusbaum C."/>
            <person name="Birren B."/>
        </authorList>
    </citation>
    <scope>NUCLEOTIDE SEQUENCE [LARGE SCALE GENOMIC DNA]</scope>
    <source>
        <strain evidence="4 5">Ckrusei653</strain>
    </source>
</reference>
<dbReference type="VEuPathDB" id="FungiDB:C5L36_0A00780"/>
<dbReference type="PROSITE" id="PS51140">
    <property type="entry name" value="CUE"/>
    <property type="match status" value="1"/>
</dbReference>
<comment type="caution">
    <text evidence="4">The sequence shown here is derived from an EMBL/GenBank/DDBJ whole genome shotgun (WGS) entry which is preliminary data.</text>
</comment>
<dbReference type="GO" id="GO:0031624">
    <property type="term" value="F:ubiquitin conjugating enzyme binding"/>
    <property type="evidence" value="ECO:0007669"/>
    <property type="project" value="TreeGrafter"/>
</dbReference>
<feature type="region of interest" description="Disordered" evidence="2">
    <location>
        <begin position="1"/>
        <end position="116"/>
    </location>
</feature>
<feature type="compositionally biased region" description="Basic and acidic residues" evidence="2">
    <location>
        <begin position="89"/>
        <end position="100"/>
    </location>
</feature>